<evidence type="ECO:0000313" key="2">
    <source>
        <dbReference type="Proteomes" id="UP000561726"/>
    </source>
</evidence>
<evidence type="ECO:0000313" key="1">
    <source>
        <dbReference type="EMBL" id="MBB5640711.1"/>
    </source>
</evidence>
<dbReference type="OrthoDB" id="4401005at2"/>
<comment type="caution">
    <text evidence="1">The sequence shown here is derived from an EMBL/GenBank/DDBJ whole genome shotgun (WGS) entry which is preliminary data.</text>
</comment>
<accession>A0A7W8ZUY7</accession>
<gene>
    <name evidence="1" type="ORF">BJ997_001259</name>
</gene>
<organism evidence="1 2">
    <name type="scientific">Cryobacterium roopkundense</name>
    <dbReference type="NCBI Taxonomy" id="1001240"/>
    <lineage>
        <taxon>Bacteria</taxon>
        <taxon>Bacillati</taxon>
        <taxon>Actinomycetota</taxon>
        <taxon>Actinomycetes</taxon>
        <taxon>Micrococcales</taxon>
        <taxon>Microbacteriaceae</taxon>
        <taxon>Cryobacterium</taxon>
    </lineage>
</organism>
<proteinExistence type="predicted"/>
<dbReference type="EMBL" id="JACHBQ010000001">
    <property type="protein sequence ID" value="MBB5640711.1"/>
    <property type="molecule type" value="Genomic_DNA"/>
</dbReference>
<sequence length="66" mass="7069">MEGEESFTESCDSMPPAYAYWSLWVKSSADADWEYAQEGLGTLQLAPGASVGLRYTTGTDTPTPGS</sequence>
<reference evidence="1 2" key="1">
    <citation type="submission" date="2020-08" db="EMBL/GenBank/DDBJ databases">
        <title>Sequencing the genomes of 1000 actinobacteria strains.</title>
        <authorList>
            <person name="Klenk H.-P."/>
        </authorList>
    </citation>
    <scope>NUCLEOTIDE SEQUENCE [LARGE SCALE GENOMIC DNA]</scope>
    <source>
        <strain evidence="1 2">DSM 21065</strain>
    </source>
</reference>
<dbReference type="RefSeq" id="WP_052542120.1">
    <property type="nucleotide sequence ID" value="NZ_JACHBQ010000001.1"/>
</dbReference>
<protein>
    <submittedName>
        <fullName evidence="1">Uncharacterized protein</fullName>
    </submittedName>
</protein>
<name>A0A7W8ZUY7_9MICO</name>
<dbReference type="AlphaFoldDB" id="A0A7W8ZUY7"/>
<dbReference type="Proteomes" id="UP000561726">
    <property type="component" value="Unassembled WGS sequence"/>
</dbReference>